<feature type="region of interest" description="Disordered" evidence="1">
    <location>
        <begin position="1"/>
        <end position="80"/>
    </location>
</feature>
<evidence type="ECO:0000313" key="2">
    <source>
        <dbReference type="EMBL" id="EPS66581.1"/>
    </source>
</evidence>
<dbReference type="AlphaFoldDB" id="S8CP29"/>
<feature type="compositionally biased region" description="Basic and acidic residues" evidence="1">
    <location>
        <begin position="1"/>
        <end position="14"/>
    </location>
</feature>
<evidence type="ECO:0000313" key="3">
    <source>
        <dbReference type="Proteomes" id="UP000015453"/>
    </source>
</evidence>
<comment type="caution">
    <text evidence="2">The sequence shown here is derived from an EMBL/GenBank/DDBJ whole genome shotgun (WGS) entry which is preliminary data.</text>
</comment>
<accession>S8CP29</accession>
<reference evidence="2 3" key="1">
    <citation type="journal article" date="2013" name="BMC Genomics">
        <title>The miniature genome of a carnivorous plant Genlisea aurea contains a low number of genes and short non-coding sequences.</title>
        <authorList>
            <person name="Leushkin E.V."/>
            <person name="Sutormin R.A."/>
            <person name="Nabieva E.R."/>
            <person name="Penin A.A."/>
            <person name="Kondrashov A.S."/>
            <person name="Logacheva M.D."/>
        </authorList>
    </citation>
    <scope>NUCLEOTIDE SEQUENCE [LARGE SCALE GENOMIC DNA]</scope>
</reference>
<organism evidence="2 3">
    <name type="scientific">Genlisea aurea</name>
    <dbReference type="NCBI Taxonomy" id="192259"/>
    <lineage>
        <taxon>Eukaryota</taxon>
        <taxon>Viridiplantae</taxon>
        <taxon>Streptophyta</taxon>
        <taxon>Embryophyta</taxon>
        <taxon>Tracheophyta</taxon>
        <taxon>Spermatophyta</taxon>
        <taxon>Magnoliopsida</taxon>
        <taxon>eudicotyledons</taxon>
        <taxon>Gunneridae</taxon>
        <taxon>Pentapetalae</taxon>
        <taxon>asterids</taxon>
        <taxon>lamiids</taxon>
        <taxon>Lamiales</taxon>
        <taxon>Lentibulariaceae</taxon>
        <taxon>Genlisea</taxon>
    </lineage>
</organism>
<feature type="compositionally biased region" description="Polar residues" evidence="1">
    <location>
        <begin position="59"/>
        <end position="69"/>
    </location>
</feature>
<gene>
    <name evidence="2" type="ORF">M569_08196</name>
</gene>
<protein>
    <submittedName>
        <fullName evidence="2">Uncharacterized protein</fullName>
    </submittedName>
</protein>
<keyword evidence="3" id="KW-1185">Reference proteome</keyword>
<dbReference type="Proteomes" id="UP000015453">
    <property type="component" value="Unassembled WGS sequence"/>
</dbReference>
<sequence length="336" mass="37196">MEDLIDHDKDKLKLDEDDGQQISEDTEKPKSVLPADGVKESSVGDEHVEDLQSKMVPTIETTNVSSKSQGCIDASSSDTSTTDQLSTLIELSELCRFEDVSHEVEEANMRSRKFSGEDNITNSEPTVANSDESCEEGNLSVIEQQSTFSEYHGWISYSSETGCLQGHELPMLGHVISDEAPSSSLPQKTSADAMDQVDVCDLNEDFGSFGGSRHNEELHGHGAQTSSFPPRHGKKFGFDSAMHYSKMETIELSPASIMKPPPDATAMVHGTAHFSHHGRKGFSYFKKLIKDRLTSRSRLSMEYQLLHIYHGEESSNNVDTTTVVPLEMTETDWELV</sequence>
<proteinExistence type="predicted"/>
<evidence type="ECO:0000256" key="1">
    <source>
        <dbReference type="SAM" id="MobiDB-lite"/>
    </source>
</evidence>
<dbReference type="EMBL" id="AUSU01003603">
    <property type="protein sequence ID" value="EPS66581.1"/>
    <property type="molecule type" value="Genomic_DNA"/>
</dbReference>
<name>S8CP29_9LAMI</name>
<feature type="compositionally biased region" description="Basic and acidic residues" evidence="1">
    <location>
        <begin position="37"/>
        <end position="52"/>
    </location>
</feature>